<keyword evidence="3" id="KW-1185">Reference proteome</keyword>
<accession>V6M071</accession>
<proteinExistence type="predicted"/>
<evidence type="ECO:0000313" key="3">
    <source>
        <dbReference type="Proteomes" id="UP000018208"/>
    </source>
</evidence>
<dbReference type="EMBL" id="KI546073">
    <property type="protein sequence ID" value="EST46524.1"/>
    <property type="molecule type" value="Genomic_DNA"/>
</dbReference>
<dbReference type="Proteomes" id="UP000018208">
    <property type="component" value="Unassembled WGS sequence"/>
</dbReference>
<sequence length="749" mass="86898">MDWAVIPDIQFSIQSGYFTQLTLNHKSLKLPANAYYLYRIKVTRRNQTIFYQSFSYHQNFIFPTYINDNYEITITSRIFFNSLSQLNLEVLKKSSDAASLILENGCREIQNGVMKDFIQCANSDQIVAECCQYAVGIYQHQKKLLPLNSYEFIDIDQAKIVFLSCQIYFSNIKKINFEVTNQMCIDSNLKSTGLYGLYIYCLEDDNLSKQRIKLQLSDEKDFQYTIYSKIYQQNICIVPGLSSGSRICAQTQGNTGKPQILRDQDSYTIFQKTYKIKTSLLNPQSIIGKEFNTAFIIFNQELQLCQGITGSGKINFEVPLYQNSLKQNVINKNDQILINLFKLPEFYRAIQHNLILKKPCINLIFYISFGLNYVIYQNQSKFQDSLFSTKQSRSQVQINKYVKKNILQERMSFGLMNHLGYIVLHYDLIQIISQLKIQNISIQITSIIDGVVFCQEDQYYFTILVQSILDEVQTFAILTILFTGDLINIFPLDLNKLYNTQLYNDSQQLISIQQYKLNCILLVFQHHVSCFNTLTGQIIFTISNKSSQIKSNYQISISNRIFSSNTKGQQDPHEVILLTSEFLPTSQTEESDEIVVTPDNIDNIESSTINQHYAPQYMPLKIDQLEKKVIVQNSELGEIMDCRIFEFRKIEFVYFLQRKKNGIFGIWMSKNDERLVVVGVQKISQFGITGQLIQQVDSVFFIVQTESQTILREFGLFGEARRSMLIDKIVYGIEFSYGLEGKVYKNDFR</sequence>
<dbReference type="AlphaFoldDB" id="V6M071"/>
<dbReference type="VEuPathDB" id="GiardiaDB:SS50377_27700"/>
<protein>
    <submittedName>
        <fullName evidence="1">Uncharacterized protein</fullName>
    </submittedName>
</protein>
<reference evidence="1 2" key="1">
    <citation type="journal article" date="2014" name="PLoS Genet.">
        <title>The Genome of Spironucleus salmonicida Highlights a Fish Pathogen Adapted to Fluctuating Environments.</title>
        <authorList>
            <person name="Xu F."/>
            <person name="Jerlstrom-Hultqvist J."/>
            <person name="Einarsson E."/>
            <person name="Astvaldsson A."/>
            <person name="Svard S.G."/>
            <person name="Andersson J.O."/>
        </authorList>
    </citation>
    <scope>NUCLEOTIDE SEQUENCE</scope>
    <source>
        <strain evidence="2">ATCC 50377</strain>
    </source>
</reference>
<evidence type="ECO:0000313" key="1">
    <source>
        <dbReference type="EMBL" id="EST46524.1"/>
    </source>
</evidence>
<dbReference type="EMBL" id="AUWU02000007">
    <property type="protein sequence ID" value="KAH0571399.1"/>
    <property type="molecule type" value="Genomic_DNA"/>
</dbReference>
<reference evidence="2" key="2">
    <citation type="submission" date="2020-12" db="EMBL/GenBank/DDBJ databases">
        <title>New Spironucleus salmonicida genome in near-complete chromosomes.</title>
        <authorList>
            <person name="Xu F."/>
            <person name="Kurt Z."/>
            <person name="Jimenez-Gonzalez A."/>
            <person name="Astvaldsson A."/>
            <person name="Andersson J.O."/>
            <person name="Svard S.G."/>
        </authorList>
    </citation>
    <scope>NUCLEOTIDE SEQUENCE</scope>
    <source>
        <strain evidence="2">ATCC 50377</strain>
    </source>
</reference>
<evidence type="ECO:0000313" key="2">
    <source>
        <dbReference type="EMBL" id="KAH0571399.1"/>
    </source>
</evidence>
<gene>
    <name evidence="1" type="ORF">SS50377_13329</name>
    <name evidence="2" type="ORF">SS50377_27700</name>
</gene>
<organism evidence="1">
    <name type="scientific">Spironucleus salmonicida</name>
    <dbReference type="NCBI Taxonomy" id="348837"/>
    <lineage>
        <taxon>Eukaryota</taxon>
        <taxon>Metamonada</taxon>
        <taxon>Diplomonadida</taxon>
        <taxon>Hexamitidae</taxon>
        <taxon>Hexamitinae</taxon>
        <taxon>Spironucleus</taxon>
    </lineage>
</organism>
<name>V6M071_9EUKA</name>